<evidence type="ECO:0000313" key="2">
    <source>
        <dbReference type="Proteomes" id="UP000076727"/>
    </source>
</evidence>
<protein>
    <submittedName>
        <fullName evidence="1">Uncharacterized protein</fullName>
    </submittedName>
</protein>
<organism evidence="1 2">
    <name type="scientific">Daedalea quercina L-15889</name>
    <dbReference type="NCBI Taxonomy" id="1314783"/>
    <lineage>
        <taxon>Eukaryota</taxon>
        <taxon>Fungi</taxon>
        <taxon>Dikarya</taxon>
        <taxon>Basidiomycota</taxon>
        <taxon>Agaricomycotina</taxon>
        <taxon>Agaricomycetes</taxon>
        <taxon>Polyporales</taxon>
        <taxon>Fomitopsis</taxon>
    </lineage>
</organism>
<dbReference type="AlphaFoldDB" id="A0A165M1Z2"/>
<name>A0A165M1Z2_9APHY</name>
<dbReference type="EMBL" id="KV429111">
    <property type="protein sequence ID" value="KZT65143.1"/>
    <property type="molecule type" value="Genomic_DNA"/>
</dbReference>
<dbReference type="Proteomes" id="UP000076727">
    <property type="component" value="Unassembled WGS sequence"/>
</dbReference>
<reference evidence="1 2" key="1">
    <citation type="journal article" date="2016" name="Mol. Biol. Evol.">
        <title>Comparative Genomics of Early-Diverging Mushroom-Forming Fungi Provides Insights into the Origins of Lignocellulose Decay Capabilities.</title>
        <authorList>
            <person name="Nagy L.G."/>
            <person name="Riley R."/>
            <person name="Tritt A."/>
            <person name="Adam C."/>
            <person name="Daum C."/>
            <person name="Floudas D."/>
            <person name="Sun H."/>
            <person name="Yadav J.S."/>
            <person name="Pangilinan J."/>
            <person name="Larsson K.H."/>
            <person name="Matsuura K."/>
            <person name="Barry K."/>
            <person name="Labutti K."/>
            <person name="Kuo R."/>
            <person name="Ohm R.A."/>
            <person name="Bhattacharya S.S."/>
            <person name="Shirouzu T."/>
            <person name="Yoshinaga Y."/>
            <person name="Martin F.M."/>
            <person name="Grigoriev I.V."/>
            <person name="Hibbett D.S."/>
        </authorList>
    </citation>
    <scope>NUCLEOTIDE SEQUENCE [LARGE SCALE GENOMIC DNA]</scope>
    <source>
        <strain evidence="1 2">L-15889</strain>
    </source>
</reference>
<proteinExistence type="predicted"/>
<accession>A0A165M1Z2</accession>
<gene>
    <name evidence="1" type="ORF">DAEQUDRAFT_731767</name>
</gene>
<dbReference type="OrthoDB" id="3143640at2759"/>
<keyword evidence="2" id="KW-1185">Reference proteome</keyword>
<evidence type="ECO:0000313" key="1">
    <source>
        <dbReference type="EMBL" id="KZT65143.1"/>
    </source>
</evidence>
<sequence>MQRGLQTSLHKPTSGEPCLAFSKGYHFPLAHPRRLPLSQPEAKMISVMPQPAHQPALHPAHLPLHVDEHEPRDVEFNELGDLKEALEPFAQLIRKSGHSVRLYCTIPTACPSSSCECYDLHDLHDLRTRSLLFVHNLVETLRASGIPASYRLQPSNCHFCLICALPNGLDTCRMKAAAVAAVENAHFECREKALLADLQDGLALIIT</sequence>